<dbReference type="GO" id="GO:0016020">
    <property type="term" value="C:membrane"/>
    <property type="evidence" value="ECO:0007669"/>
    <property type="project" value="UniProtKB-SubCell"/>
</dbReference>
<feature type="transmembrane region" description="Helical" evidence="6">
    <location>
        <begin position="179"/>
        <end position="201"/>
    </location>
</feature>
<feature type="compositionally biased region" description="Basic and acidic residues" evidence="5">
    <location>
        <begin position="734"/>
        <end position="756"/>
    </location>
</feature>
<evidence type="ECO:0000313" key="8">
    <source>
        <dbReference type="EMBL" id="CAJ1406795.1"/>
    </source>
</evidence>
<dbReference type="PANTHER" id="PTHR22950">
    <property type="entry name" value="AMINO ACID TRANSPORTER"/>
    <property type="match status" value="1"/>
</dbReference>
<feature type="compositionally biased region" description="Basic residues" evidence="5">
    <location>
        <begin position="654"/>
        <end position="665"/>
    </location>
</feature>
<feature type="domain" description="Amino acid transporter transmembrane" evidence="7">
    <location>
        <begin position="2"/>
        <end position="382"/>
    </location>
</feature>
<sequence>MVLNLIVGGLGTGMLSLPWAMAGASVAVGSLIIVLVIAVNVWTIMILVHAAERHQVFDLGALLGKLPGSLGPGMQMFTNLMVWIVLFGSLISYIIGICDSAQSFVQGTFLGSQRWALAGLASLLVLPLCFLDQRYLSFSSGAAILVNVYLMGLVVLEFVQKAQSHELPEGTCDLGFAKGSVTMISTMMQSVIIQMCVLPMYKELENRSPAKFSRVLAVAFSALALIFIVLSAAGYYAFGPKVQSNVLLSLPHNVAMDVVQAGMILVLAAVYPVMMIAMTAPLKNLPLERFGAGPVAVRRKFLAVAALTLFFVGASFVTALFVTSLGLVNVIDGALCVGVFTALAPALVGLKLLDRRTLRWRLAMGLLLFCGMVASALGFAMASVVVQPSVKDWIKSNETYLGEEGAKQLDMFGAADQWRIISEGPASESMDPVHIIQTRAKRSRELANTVSVMFAQRREMANEKAEAKAAPKRLFKPELADTVQAFFTRVVGCEVPASQRRTGGFGVQHQLEEDRSKLVGKVKGVDGVVEVLKNKYECLKGERYRVIGERGGPAGMWRLEGGKTIPKTHVKEGGWKWVLEEPEPEAKLAKPPPVATAPVETFVPKELRQEGHEKPQDKAPMPEEKKKQNKKKSESESEESSEDSASEERSESPKKKKVLVKRKVKTVVVKKVVSGDDAKAKRKKRVVSKHQAESESDQEAPKKRRARGRAAADSRDDSREPPAKSKGRGSKRRSQQDSRDGDSRMSEDSRRGEPMSRSKRRR</sequence>
<keyword evidence="9" id="KW-1185">Reference proteome</keyword>
<feature type="transmembrane region" description="Helical" evidence="6">
    <location>
        <begin position="76"/>
        <end position="95"/>
    </location>
</feature>
<keyword evidence="2 6" id="KW-0812">Transmembrane</keyword>
<feature type="compositionally biased region" description="Basic and acidic residues" evidence="5">
    <location>
        <begin position="710"/>
        <end position="723"/>
    </location>
</feature>
<evidence type="ECO:0000256" key="1">
    <source>
        <dbReference type="ARBA" id="ARBA00004141"/>
    </source>
</evidence>
<evidence type="ECO:0000256" key="5">
    <source>
        <dbReference type="SAM" id="MobiDB-lite"/>
    </source>
</evidence>
<dbReference type="AlphaFoldDB" id="A0AA36JIE2"/>
<feature type="transmembrane region" description="Helical" evidence="6">
    <location>
        <begin position="213"/>
        <end position="238"/>
    </location>
</feature>
<evidence type="ECO:0000256" key="4">
    <source>
        <dbReference type="ARBA" id="ARBA00023136"/>
    </source>
</evidence>
<proteinExistence type="predicted"/>
<feature type="transmembrane region" description="Helical" evidence="6">
    <location>
        <begin position="327"/>
        <end position="350"/>
    </location>
</feature>
<keyword evidence="4 6" id="KW-0472">Membrane</keyword>
<keyword evidence="3 6" id="KW-1133">Transmembrane helix</keyword>
<dbReference type="EMBL" id="CAUJNA010003647">
    <property type="protein sequence ID" value="CAJ1406795.1"/>
    <property type="molecule type" value="Genomic_DNA"/>
</dbReference>
<feature type="transmembrane region" description="Helical" evidence="6">
    <location>
        <begin position="362"/>
        <end position="386"/>
    </location>
</feature>
<feature type="transmembrane region" description="Helical" evidence="6">
    <location>
        <begin position="258"/>
        <end position="280"/>
    </location>
</feature>
<dbReference type="InterPro" id="IPR013057">
    <property type="entry name" value="AA_transpt_TM"/>
</dbReference>
<evidence type="ECO:0000259" key="7">
    <source>
        <dbReference type="Pfam" id="PF01490"/>
    </source>
</evidence>
<evidence type="ECO:0000256" key="6">
    <source>
        <dbReference type="SAM" id="Phobius"/>
    </source>
</evidence>
<feature type="transmembrane region" description="Helical" evidence="6">
    <location>
        <begin position="20"/>
        <end position="48"/>
    </location>
</feature>
<dbReference type="GO" id="GO:0015179">
    <property type="term" value="F:L-amino acid transmembrane transporter activity"/>
    <property type="evidence" value="ECO:0007669"/>
    <property type="project" value="TreeGrafter"/>
</dbReference>
<feature type="compositionally biased region" description="Acidic residues" evidence="5">
    <location>
        <begin position="636"/>
        <end position="645"/>
    </location>
</feature>
<evidence type="ECO:0000313" key="9">
    <source>
        <dbReference type="Proteomes" id="UP001178507"/>
    </source>
</evidence>
<comment type="caution">
    <text evidence="8">The sequence shown here is derived from an EMBL/GenBank/DDBJ whole genome shotgun (WGS) entry which is preliminary data.</text>
</comment>
<comment type="subcellular location">
    <subcellularLocation>
        <location evidence="1">Membrane</location>
        <topology evidence="1">Multi-pass membrane protein</topology>
    </subcellularLocation>
</comment>
<feature type="region of interest" description="Disordered" evidence="5">
    <location>
        <begin position="605"/>
        <end position="762"/>
    </location>
</feature>
<reference evidence="8" key="1">
    <citation type="submission" date="2023-08" db="EMBL/GenBank/DDBJ databases">
        <authorList>
            <person name="Chen Y."/>
            <person name="Shah S."/>
            <person name="Dougan E. K."/>
            <person name="Thang M."/>
            <person name="Chan C."/>
        </authorList>
    </citation>
    <scope>NUCLEOTIDE SEQUENCE</scope>
</reference>
<feature type="transmembrane region" description="Helical" evidence="6">
    <location>
        <begin position="115"/>
        <end position="131"/>
    </location>
</feature>
<gene>
    <name evidence="8" type="ORF">EVOR1521_LOCUS28656</name>
</gene>
<dbReference type="Pfam" id="PF01490">
    <property type="entry name" value="Aa_trans"/>
    <property type="match status" value="1"/>
</dbReference>
<dbReference type="Proteomes" id="UP001178507">
    <property type="component" value="Unassembled WGS sequence"/>
</dbReference>
<organism evidence="8 9">
    <name type="scientific">Effrenium voratum</name>
    <dbReference type="NCBI Taxonomy" id="2562239"/>
    <lineage>
        <taxon>Eukaryota</taxon>
        <taxon>Sar</taxon>
        <taxon>Alveolata</taxon>
        <taxon>Dinophyceae</taxon>
        <taxon>Suessiales</taxon>
        <taxon>Symbiodiniaceae</taxon>
        <taxon>Effrenium</taxon>
    </lineage>
</organism>
<feature type="compositionally biased region" description="Basic and acidic residues" evidence="5">
    <location>
        <begin position="605"/>
        <end position="635"/>
    </location>
</feature>
<accession>A0AA36JIE2</accession>
<name>A0AA36JIE2_9DINO</name>
<feature type="transmembrane region" description="Helical" evidence="6">
    <location>
        <begin position="138"/>
        <end position="159"/>
    </location>
</feature>
<evidence type="ECO:0000256" key="3">
    <source>
        <dbReference type="ARBA" id="ARBA00022989"/>
    </source>
</evidence>
<feature type="transmembrane region" description="Helical" evidence="6">
    <location>
        <begin position="301"/>
        <end position="321"/>
    </location>
</feature>
<protein>
    <recommendedName>
        <fullName evidence="7">Amino acid transporter transmembrane domain-containing protein</fullName>
    </recommendedName>
</protein>
<evidence type="ECO:0000256" key="2">
    <source>
        <dbReference type="ARBA" id="ARBA00022692"/>
    </source>
</evidence>